<protein>
    <submittedName>
        <fullName evidence="1">Uncharacterized protein</fullName>
    </submittedName>
</protein>
<proteinExistence type="predicted"/>
<dbReference type="AlphaFoldDB" id="A0A0A9GSS3"/>
<reference evidence="1" key="1">
    <citation type="submission" date="2014-09" db="EMBL/GenBank/DDBJ databases">
        <authorList>
            <person name="Magalhaes I.L.F."/>
            <person name="Oliveira U."/>
            <person name="Santos F.R."/>
            <person name="Vidigal T.H.D.A."/>
            <person name="Brescovit A.D."/>
            <person name="Santos A.J."/>
        </authorList>
    </citation>
    <scope>NUCLEOTIDE SEQUENCE</scope>
    <source>
        <tissue evidence="1">Shoot tissue taken approximately 20 cm above the soil surface</tissue>
    </source>
</reference>
<evidence type="ECO:0000313" key="1">
    <source>
        <dbReference type="EMBL" id="JAE23613.1"/>
    </source>
</evidence>
<sequence length="31" mass="3577">MISIHGVGEELMVLFSKRVILLVDNWDMETT</sequence>
<accession>A0A0A9GSS3</accession>
<organism evidence="1">
    <name type="scientific">Arundo donax</name>
    <name type="common">Giant reed</name>
    <name type="synonym">Donax arundinaceus</name>
    <dbReference type="NCBI Taxonomy" id="35708"/>
    <lineage>
        <taxon>Eukaryota</taxon>
        <taxon>Viridiplantae</taxon>
        <taxon>Streptophyta</taxon>
        <taxon>Embryophyta</taxon>
        <taxon>Tracheophyta</taxon>
        <taxon>Spermatophyta</taxon>
        <taxon>Magnoliopsida</taxon>
        <taxon>Liliopsida</taxon>
        <taxon>Poales</taxon>
        <taxon>Poaceae</taxon>
        <taxon>PACMAD clade</taxon>
        <taxon>Arundinoideae</taxon>
        <taxon>Arundineae</taxon>
        <taxon>Arundo</taxon>
    </lineage>
</organism>
<name>A0A0A9GSS3_ARUDO</name>
<dbReference type="EMBL" id="GBRH01174283">
    <property type="protein sequence ID" value="JAE23613.1"/>
    <property type="molecule type" value="Transcribed_RNA"/>
</dbReference>
<reference evidence="1" key="2">
    <citation type="journal article" date="2015" name="Data Brief">
        <title>Shoot transcriptome of the giant reed, Arundo donax.</title>
        <authorList>
            <person name="Barrero R.A."/>
            <person name="Guerrero F.D."/>
            <person name="Moolhuijzen P."/>
            <person name="Goolsby J.A."/>
            <person name="Tidwell J."/>
            <person name="Bellgard S.E."/>
            <person name="Bellgard M.I."/>
        </authorList>
    </citation>
    <scope>NUCLEOTIDE SEQUENCE</scope>
    <source>
        <tissue evidence="1">Shoot tissue taken approximately 20 cm above the soil surface</tissue>
    </source>
</reference>